<keyword evidence="2" id="KW-1185">Reference proteome</keyword>
<protein>
    <submittedName>
        <fullName evidence="1">Uncharacterized protein</fullName>
    </submittedName>
</protein>
<dbReference type="AlphaFoldDB" id="A0A8J2BRL0"/>
<dbReference type="EMBL" id="CAJNOB010000042">
    <property type="protein sequence ID" value="CAF0702090.1"/>
    <property type="molecule type" value="Genomic_DNA"/>
</dbReference>
<accession>A0A8J2BRL0</accession>
<reference evidence="1" key="1">
    <citation type="submission" date="2021-02" db="EMBL/GenBank/DDBJ databases">
        <authorList>
            <person name="Cremers G."/>
            <person name="Picone N."/>
        </authorList>
    </citation>
    <scope>NUCLEOTIDE SEQUENCE</scope>
    <source>
        <strain evidence="1">PQ17</strain>
    </source>
</reference>
<organism evidence="1 2">
    <name type="scientific">Candidatus Methylacidithermus pantelleriae</name>
    <dbReference type="NCBI Taxonomy" id="2744239"/>
    <lineage>
        <taxon>Bacteria</taxon>
        <taxon>Pseudomonadati</taxon>
        <taxon>Verrucomicrobiota</taxon>
        <taxon>Methylacidiphilae</taxon>
        <taxon>Methylacidiphilales</taxon>
        <taxon>Methylacidiphilaceae</taxon>
        <taxon>Candidatus Methylacidithermus</taxon>
    </lineage>
</organism>
<evidence type="ECO:0000313" key="1">
    <source>
        <dbReference type="EMBL" id="CAF0702090.1"/>
    </source>
</evidence>
<gene>
    <name evidence="1" type="ORF">MPNT_470005</name>
</gene>
<sequence length="36" mass="3643">MGDPLDDPPHPTPHGALGTVAIARATEIAGFFAEGL</sequence>
<name>A0A8J2BRL0_9BACT</name>
<proteinExistence type="predicted"/>
<dbReference type="Proteomes" id="UP000663859">
    <property type="component" value="Unassembled WGS sequence"/>
</dbReference>
<evidence type="ECO:0000313" key="2">
    <source>
        <dbReference type="Proteomes" id="UP000663859"/>
    </source>
</evidence>
<comment type="caution">
    <text evidence="1">The sequence shown here is derived from an EMBL/GenBank/DDBJ whole genome shotgun (WGS) entry which is preliminary data.</text>
</comment>